<protein>
    <submittedName>
        <fullName evidence="4">Heparinase II/III family protein</fullName>
    </submittedName>
</protein>
<comment type="subcellular location">
    <subcellularLocation>
        <location evidence="1">Cell envelope</location>
    </subcellularLocation>
</comment>
<dbReference type="Pfam" id="PF07940">
    <property type="entry name" value="Hepar_II_III_C"/>
    <property type="match status" value="1"/>
</dbReference>
<dbReference type="GO" id="GO:0016829">
    <property type="term" value="F:lyase activity"/>
    <property type="evidence" value="ECO:0007669"/>
    <property type="project" value="InterPro"/>
</dbReference>
<keyword evidence="5" id="KW-1185">Reference proteome</keyword>
<sequence>MRRLTREARVSLARLPAIGKVPQGPTYTARDLIPGDPARGVRLLRGELEIAGAVRHLGRNWEDPSWTEGVRAAIQGFGWLRDLAALGTSGARARARTLVADWLGFVAPDPTESDAPVLGERIASLLAHYDFYAASADEAFQHALMTHLMIQARVIVALLPLNALDCSALGAMRGLLAAAIAMPEHAGYLQRFLRYIDVTLERQILADGCLANRSPEAQFQAVRELTEMRIMFQTARLQAPESVLNALDRLAPVLRALRHGDGGLALFNGASEHHAGLLDTVLAQASRVRVVAGAMPNGGFLRVTAGRSLLLVDAGVPAPAGFDSTANAGTLSLEFSVGRQRIFCNCGASPLRGWSQMLRGTAAHSVMGIEDRSSSDFAPGGGLSRRPVHVTADHQTQGGAHWLDLSHDGYRASVGATYRRRLYLGADGTDLRGEEIVEGEKPVAMVLRFHLHPSVSVEFDPSEEEIVLRAGQGGAWRFVQDGGVLSVEDSVYFGGPAPVKTAQITITVRPLAGEPAPVEAQAEPTGPVGGEATDPV</sequence>
<dbReference type="GO" id="GO:0030313">
    <property type="term" value="C:cell envelope"/>
    <property type="evidence" value="ECO:0007669"/>
    <property type="project" value="UniProtKB-SubCell"/>
</dbReference>
<dbReference type="InterPro" id="IPR012480">
    <property type="entry name" value="Hepar_II_III_C"/>
</dbReference>
<name>A0A850PG39_9PROT</name>
<gene>
    <name evidence="4" type="ORF">HUK82_09790</name>
</gene>
<proteinExistence type="predicted"/>
<dbReference type="Gene3D" id="2.70.98.70">
    <property type="match status" value="1"/>
</dbReference>
<reference evidence="4 5" key="1">
    <citation type="submission" date="2020-06" db="EMBL/GenBank/DDBJ databases">
        <title>Description of novel acetic acid bacteria.</title>
        <authorList>
            <person name="Sombolestani A."/>
        </authorList>
    </citation>
    <scope>NUCLEOTIDE SEQUENCE [LARGE SCALE GENOMIC DNA]</scope>
    <source>
        <strain evidence="4 5">LMG 27010</strain>
    </source>
</reference>
<dbReference type="InterPro" id="IPR008929">
    <property type="entry name" value="Chondroitin_lyas"/>
</dbReference>
<feature type="non-terminal residue" evidence="4">
    <location>
        <position position="536"/>
    </location>
</feature>
<feature type="domain" description="Heparinase II/III-like C-terminal" evidence="3">
    <location>
        <begin position="294"/>
        <end position="514"/>
    </location>
</feature>
<accession>A0A850PG39</accession>
<comment type="caution">
    <text evidence="4">The sequence shown here is derived from an EMBL/GenBank/DDBJ whole genome shotgun (WGS) entry which is preliminary data.</text>
</comment>
<evidence type="ECO:0000313" key="5">
    <source>
        <dbReference type="Proteomes" id="UP000585665"/>
    </source>
</evidence>
<dbReference type="EMBL" id="JABXXR010000069">
    <property type="protein sequence ID" value="NVN40852.1"/>
    <property type="molecule type" value="Genomic_DNA"/>
</dbReference>
<dbReference type="Proteomes" id="UP000585665">
    <property type="component" value="Unassembled WGS sequence"/>
</dbReference>
<evidence type="ECO:0000313" key="4">
    <source>
        <dbReference type="EMBL" id="NVN40852.1"/>
    </source>
</evidence>
<dbReference type="Gene3D" id="1.50.10.100">
    <property type="entry name" value="Chondroitin AC/alginate lyase"/>
    <property type="match status" value="1"/>
</dbReference>
<feature type="region of interest" description="Disordered" evidence="2">
    <location>
        <begin position="514"/>
        <end position="536"/>
    </location>
</feature>
<evidence type="ECO:0000259" key="3">
    <source>
        <dbReference type="Pfam" id="PF07940"/>
    </source>
</evidence>
<dbReference type="AlphaFoldDB" id="A0A850PG39"/>
<evidence type="ECO:0000256" key="2">
    <source>
        <dbReference type="SAM" id="MobiDB-lite"/>
    </source>
</evidence>
<organism evidence="4 5">
    <name type="scientific">Ameyamaea chiangmaiensis</name>
    <dbReference type="NCBI Taxonomy" id="442969"/>
    <lineage>
        <taxon>Bacteria</taxon>
        <taxon>Pseudomonadati</taxon>
        <taxon>Pseudomonadota</taxon>
        <taxon>Alphaproteobacteria</taxon>
        <taxon>Acetobacterales</taxon>
        <taxon>Acetobacteraceae</taxon>
        <taxon>Ameyamaea</taxon>
    </lineage>
</organism>
<evidence type="ECO:0000256" key="1">
    <source>
        <dbReference type="ARBA" id="ARBA00004196"/>
    </source>
</evidence>